<dbReference type="Proteomes" id="UP000016934">
    <property type="component" value="Unassembled WGS sequence"/>
</dbReference>
<protein>
    <submittedName>
        <fullName evidence="2">Uncharacterized protein</fullName>
    </submittedName>
</protein>
<accession>M2SXT7</accession>
<dbReference type="KEGG" id="bsc:COCSADRAFT_201987"/>
<dbReference type="HOGENOM" id="CLU_2298273_0_0_1"/>
<feature type="region of interest" description="Disordered" evidence="1">
    <location>
        <begin position="1"/>
        <end position="23"/>
    </location>
</feature>
<reference evidence="2 3" key="1">
    <citation type="journal article" date="2012" name="PLoS Pathog.">
        <title>Diverse lifestyles and strategies of plant pathogenesis encoded in the genomes of eighteen Dothideomycetes fungi.</title>
        <authorList>
            <person name="Ohm R.A."/>
            <person name="Feau N."/>
            <person name="Henrissat B."/>
            <person name="Schoch C.L."/>
            <person name="Horwitz B.A."/>
            <person name="Barry K.W."/>
            <person name="Condon B.J."/>
            <person name="Copeland A.C."/>
            <person name="Dhillon B."/>
            <person name="Glaser F."/>
            <person name="Hesse C.N."/>
            <person name="Kosti I."/>
            <person name="LaButti K."/>
            <person name="Lindquist E.A."/>
            <person name="Lucas S."/>
            <person name="Salamov A.A."/>
            <person name="Bradshaw R.E."/>
            <person name="Ciuffetti L."/>
            <person name="Hamelin R.C."/>
            <person name="Kema G.H.J."/>
            <person name="Lawrence C."/>
            <person name="Scott J.A."/>
            <person name="Spatafora J.W."/>
            <person name="Turgeon B.G."/>
            <person name="de Wit P.J.G.M."/>
            <person name="Zhong S."/>
            <person name="Goodwin S.B."/>
            <person name="Grigoriev I.V."/>
        </authorList>
    </citation>
    <scope>NUCLEOTIDE SEQUENCE [LARGE SCALE GENOMIC DNA]</scope>
    <source>
        <strain evidence="3">ND90Pr / ATCC 201652</strain>
    </source>
</reference>
<dbReference type="GeneID" id="19134209"/>
<feature type="non-terminal residue" evidence="2">
    <location>
        <position position="1"/>
    </location>
</feature>
<dbReference type="AlphaFoldDB" id="M2SXT7"/>
<proteinExistence type="predicted"/>
<organism evidence="2 3">
    <name type="scientific">Cochliobolus sativus (strain ND90Pr / ATCC 201652)</name>
    <name type="common">Common root rot and spot blotch fungus</name>
    <name type="synonym">Bipolaris sorokiniana</name>
    <dbReference type="NCBI Taxonomy" id="665912"/>
    <lineage>
        <taxon>Eukaryota</taxon>
        <taxon>Fungi</taxon>
        <taxon>Dikarya</taxon>
        <taxon>Ascomycota</taxon>
        <taxon>Pezizomycotina</taxon>
        <taxon>Dothideomycetes</taxon>
        <taxon>Pleosporomycetidae</taxon>
        <taxon>Pleosporales</taxon>
        <taxon>Pleosporineae</taxon>
        <taxon>Pleosporaceae</taxon>
        <taxon>Bipolaris</taxon>
    </lineage>
</organism>
<sequence>ASRAHSKISLITHPPPISPSRSQLPLNKVQASLPWSPHPRPFLWPFTHLTRPLPSPHLTYGSPPALNRCVCLRWSKRREGFTPRAVKTRLRGGLRHSEQVC</sequence>
<dbReference type="EMBL" id="KB445648">
    <property type="protein sequence ID" value="EMD61602.1"/>
    <property type="molecule type" value="Genomic_DNA"/>
</dbReference>
<keyword evidence="3" id="KW-1185">Reference proteome</keyword>
<evidence type="ECO:0000313" key="2">
    <source>
        <dbReference type="EMBL" id="EMD61602.1"/>
    </source>
</evidence>
<name>M2SXT7_COCSN</name>
<dbReference type="RefSeq" id="XP_007702906.1">
    <property type="nucleotide sequence ID" value="XM_007704716.1"/>
</dbReference>
<reference evidence="3" key="2">
    <citation type="journal article" date="2013" name="PLoS Genet.">
        <title>Comparative genome structure, secondary metabolite, and effector coding capacity across Cochliobolus pathogens.</title>
        <authorList>
            <person name="Condon B.J."/>
            <person name="Leng Y."/>
            <person name="Wu D."/>
            <person name="Bushley K.E."/>
            <person name="Ohm R.A."/>
            <person name="Otillar R."/>
            <person name="Martin J."/>
            <person name="Schackwitz W."/>
            <person name="Grimwood J."/>
            <person name="MohdZainudin N."/>
            <person name="Xue C."/>
            <person name="Wang R."/>
            <person name="Manning V.A."/>
            <person name="Dhillon B."/>
            <person name="Tu Z.J."/>
            <person name="Steffenson B.J."/>
            <person name="Salamov A."/>
            <person name="Sun H."/>
            <person name="Lowry S."/>
            <person name="LaButti K."/>
            <person name="Han J."/>
            <person name="Copeland A."/>
            <person name="Lindquist E."/>
            <person name="Barry K."/>
            <person name="Schmutz J."/>
            <person name="Baker S.E."/>
            <person name="Ciuffetti L.M."/>
            <person name="Grigoriev I.V."/>
            <person name="Zhong S."/>
            <person name="Turgeon B.G."/>
        </authorList>
    </citation>
    <scope>NUCLEOTIDE SEQUENCE [LARGE SCALE GENOMIC DNA]</scope>
    <source>
        <strain evidence="3">ND90Pr / ATCC 201652</strain>
    </source>
</reference>
<gene>
    <name evidence="2" type="ORF">COCSADRAFT_201987</name>
</gene>
<evidence type="ECO:0000313" key="3">
    <source>
        <dbReference type="Proteomes" id="UP000016934"/>
    </source>
</evidence>
<evidence type="ECO:0000256" key="1">
    <source>
        <dbReference type="SAM" id="MobiDB-lite"/>
    </source>
</evidence>